<sequence>MKELVKDIIKGITNGVDPKRRYWGMGGAYYFWDIWGQHVAIIKPTDEEPCAPNNPKGFVGTTLGRPSLKRSILGWDRSQAHSKIALLQQFIPHDYDASDHGTSSLPISSIHRIGILDIRIFNTDRHGGNLLVRNLDNGSSRFEAQTKLIPIDHGLCLLESLEDPYFEWIHWPQGSIPFSEEELEYIKDLDPIKDVEMLRMELPTIHEASLRVLVLSTIFLKEAATSGHCLSEIGDMMSRQFTKKEEEPSVLEVMCMEARNWVKEIELLFTRNKL</sequence>
<evidence type="ECO:0000256" key="1">
    <source>
        <dbReference type="ARBA" id="ARBA00008941"/>
    </source>
</evidence>
<dbReference type="PROSITE" id="PS50290">
    <property type="entry name" value="PI3_4_KINASE_3"/>
    <property type="match status" value="1"/>
</dbReference>
<keyword evidence="4" id="KW-0547">Nucleotide-binding</keyword>
<keyword evidence="6" id="KW-0067">ATP-binding</keyword>
<name>A0A811R3C1_9POAL</name>
<evidence type="ECO:0000259" key="7">
    <source>
        <dbReference type="PROSITE" id="PS50290"/>
    </source>
</evidence>
<dbReference type="EC" id="2.7.1.67" evidence="2"/>
<keyword evidence="9" id="KW-1185">Reference proteome</keyword>
<keyword evidence="3" id="KW-0808">Transferase</keyword>
<comment type="similarity">
    <text evidence="1">Belongs to the PI3/PI4-kinase family. Type II PI4K subfamily.</text>
</comment>
<feature type="domain" description="PI3K/PI4K catalytic" evidence="7">
    <location>
        <begin position="1"/>
        <end position="270"/>
    </location>
</feature>
<accession>A0A811R3C1</accession>
<dbReference type="PANTHER" id="PTHR45800">
    <property type="entry name" value="PHOSPHATIDYLINOSITOL 4-KINASE GAMMA"/>
    <property type="match status" value="1"/>
</dbReference>
<protein>
    <recommendedName>
        <fullName evidence="2">1-phosphatidylinositol 4-kinase</fullName>
        <ecNumber evidence="2">2.7.1.67</ecNumber>
    </recommendedName>
</protein>
<evidence type="ECO:0000313" key="9">
    <source>
        <dbReference type="Proteomes" id="UP000604825"/>
    </source>
</evidence>
<evidence type="ECO:0000313" key="8">
    <source>
        <dbReference type="EMBL" id="CAD6264481.1"/>
    </source>
</evidence>
<dbReference type="Pfam" id="PF00454">
    <property type="entry name" value="PI3_PI4_kinase"/>
    <property type="match status" value="1"/>
</dbReference>
<gene>
    <name evidence="8" type="ORF">NCGR_LOCUS47786</name>
</gene>
<dbReference type="PANTHER" id="PTHR45800:SF1">
    <property type="entry name" value="1-PHOSPHATIDYLINOSITOL 4-KINASE"/>
    <property type="match status" value="1"/>
</dbReference>
<dbReference type="AlphaFoldDB" id="A0A811R3C1"/>
<dbReference type="GO" id="GO:0005524">
    <property type="term" value="F:ATP binding"/>
    <property type="evidence" value="ECO:0007669"/>
    <property type="project" value="UniProtKB-KW"/>
</dbReference>
<evidence type="ECO:0000256" key="4">
    <source>
        <dbReference type="ARBA" id="ARBA00022741"/>
    </source>
</evidence>
<dbReference type="Proteomes" id="UP000604825">
    <property type="component" value="Unassembled WGS sequence"/>
</dbReference>
<dbReference type="InterPro" id="IPR044571">
    <property type="entry name" value="P4KG1-8"/>
</dbReference>
<comment type="caution">
    <text evidence="8">The sequence shown here is derived from an EMBL/GenBank/DDBJ whole genome shotgun (WGS) entry which is preliminary data.</text>
</comment>
<dbReference type="GO" id="GO:0004430">
    <property type="term" value="F:1-phosphatidylinositol 4-kinase activity"/>
    <property type="evidence" value="ECO:0007669"/>
    <property type="project" value="UniProtKB-EC"/>
</dbReference>
<organism evidence="8 9">
    <name type="scientific">Miscanthus lutarioriparius</name>
    <dbReference type="NCBI Taxonomy" id="422564"/>
    <lineage>
        <taxon>Eukaryota</taxon>
        <taxon>Viridiplantae</taxon>
        <taxon>Streptophyta</taxon>
        <taxon>Embryophyta</taxon>
        <taxon>Tracheophyta</taxon>
        <taxon>Spermatophyta</taxon>
        <taxon>Magnoliopsida</taxon>
        <taxon>Liliopsida</taxon>
        <taxon>Poales</taxon>
        <taxon>Poaceae</taxon>
        <taxon>PACMAD clade</taxon>
        <taxon>Panicoideae</taxon>
        <taxon>Andropogonodae</taxon>
        <taxon>Andropogoneae</taxon>
        <taxon>Saccharinae</taxon>
        <taxon>Miscanthus</taxon>
    </lineage>
</organism>
<evidence type="ECO:0000256" key="5">
    <source>
        <dbReference type="ARBA" id="ARBA00022777"/>
    </source>
</evidence>
<keyword evidence="5" id="KW-0418">Kinase</keyword>
<reference evidence="8" key="1">
    <citation type="submission" date="2020-10" db="EMBL/GenBank/DDBJ databases">
        <authorList>
            <person name="Han B."/>
            <person name="Lu T."/>
            <person name="Zhao Q."/>
            <person name="Huang X."/>
            <person name="Zhao Y."/>
        </authorList>
    </citation>
    <scope>NUCLEOTIDE SEQUENCE</scope>
</reference>
<evidence type="ECO:0000256" key="2">
    <source>
        <dbReference type="ARBA" id="ARBA00012169"/>
    </source>
</evidence>
<dbReference type="OrthoDB" id="5839at2759"/>
<dbReference type="InterPro" id="IPR000403">
    <property type="entry name" value="PI3/4_kinase_cat_dom"/>
</dbReference>
<evidence type="ECO:0000256" key="6">
    <source>
        <dbReference type="ARBA" id="ARBA00022840"/>
    </source>
</evidence>
<evidence type="ECO:0000256" key="3">
    <source>
        <dbReference type="ARBA" id="ARBA00022679"/>
    </source>
</evidence>
<proteinExistence type="inferred from homology"/>
<dbReference type="EMBL" id="CAJGYO010000013">
    <property type="protein sequence ID" value="CAD6264481.1"/>
    <property type="molecule type" value="Genomic_DNA"/>
</dbReference>